<evidence type="ECO:0000259" key="2">
    <source>
        <dbReference type="PROSITE" id="PS50894"/>
    </source>
</evidence>
<dbReference type="AlphaFoldDB" id="A0A6I6K1Z4"/>
<proteinExistence type="predicted"/>
<dbReference type="PROSITE" id="PS50894">
    <property type="entry name" value="HPT"/>
    <property type="match status" value="1"/>
</dbReference>
<gene>
    <name evidence="3" type="ORF">GM418_29640</name>
</gene>
<dbReference type="KEGG" id="mcos:GM418_29640"/>
<dbReference type="RefSeq" id="WP_158871788.1">
    <property type="nucleotide sequence ID" value="NZ_CP046401.1"/>
</dbReference>
<organism evidence="3 4">
    <name type="scientific">Maribellus comscasis</name>
    <dbReference type="NCBI Taxonomy" id="2681766"/>
    <lineage>
        <taxon>Bacteria</taxon>
        <taxon>Pseudomonadati</taxon>
        <taxon>Bacteroidota</taxon>
        <taxon>Bacteroidia</taxon>
        <taxon>Marinilabiliales</taxon>
        <taxon>Prolixibacteraceae</taxon>
        <taxon>Maribellus</taxon>
    </lineage>
</organism>
<name>A0A6I6K1Z4_9BACT</name>
<sequence length="124" mass="13952">MKPTLPTDTFNVAVLKQTANGDSQFFNMMIENFTMNAKALVEVFESGLSQKDWIEIGEKAHKAIPSFKFFKFNAISSSLAEIEDLALRKKKYEYLPDIISKTKTAILAIIKQSEAAKIVDSENE</sequence>
<feature type="domain" description="HPt" evidence="2">
    <location>
        <begin position="22"/>
        <end position="116"/>
    </location>
</feature>
<dbReference type="Proteomes" id="UP000428260">
    <property type="component" value="Chromosome"/>
</dbReference>
<evidence type="ECO:0000313" key="3">
    <source>
        <dbReference type="EMBL" id="QGY47679.1"/>
    </source>
</evidence>
<accession>A0A6I6K1Z4</accession>
<dbReference type="Gene3D" id="1.20.120.160">
    <property type="entry name" value="HPT domain"/>
    <property type="match status" value="1"/>
</dbReference>
<dbReference type="InterPro" id="IPR008207">
    <property type="entry name" value="Sig_transdc_His_kin_Hpt_dom"/>
</dbReference>
<reference evidence="3 4" key="1">
    <citation type="submission" date="2019-11" db="EMBL/GenBank/DDBJ databases">
        <authorList>
            <person name="Zheng R.K."/>
            <person name="Sun C.M."/>
        </authorList>
    </citation>
    <scope>NUCLEOTIDE SEQUENCE [LARGE SCALE GENOMIC DNA]</scope>
    <source>
        <strain evidence="3 4">WC007</strain>
    </source>
</reference>
<evidence type="ECO:0000313" key="4">
    <source>
        <dbReference type="Proteomes" id="UP000428260"/>
    </source>
</evidence>
<dbReference type="EMBL" id="CP046401">
    <property type="protein sequence ID" value="QGY47679.1"/>
    <property type="molecule type" value="Genomic_DNA"/>
</dbReference>
<protein>
    <recommendedName>
        <fullName evidence="2">HPt domain-containing protein</fullName>
    </recommendedName>
</protein>
<dbReference type="SUPFAM" id="SSF47226">
    <property type="entry name" value="Histidine-containing phosphotransfer domain, HPT domain"/>
    <property type="match status" value="1"/>
</dbReference>
<keyword evidence="4" id="KW-1185">Reference proteome</keyword>
<dbReference type="InterPro" id="IPR036641">
    <property type="entry name" value="HPT_dom_sf"/>
</dbReference>
<keyword evidence="1" id="KW-0597">Phosphoprotein</keyword>
<feature type="modified residue" description="Phosphohistidine" evidence="1">
    <location>
        <position position="61"/>
    </location>
</feature>
<dbReference type="GO" id="GO:0004672">
    <property type="term" value="F:protein kinase activity"/>
    <property type="evidence" value="ECO:0007669"/>
    <property type="project" value="UniProtKB-ARBA"/>
</dbReference>
<dbReference type="GO" id="GO:0000160">
    <property type="term" value="P:phosphorelay signal transduction system"/>
    <property type="evidence" value="ECO:0007669"/>
    <property type="project" value="InterPro"/>
</dbReference>
<evidence type="ECO:0000256" key="1">
    <source>
        <dbReference type="PROSITE-ProRule" id="PRU00110"/>
    </source>
</evidence>